<feature type="domain" description="Cytoskeleton protein RodZ-like C-terminal" evidence="3">
    <location>
        <begin position="175"/>
        <end position="246"/>
    </location>
</feature>
<dbReference type="CDD" id="cd00093">
    <property type="entry name" value="HTH_XRE"/>
    <property type="match status" value="1"/>
</dbReference>
<reference evidence="4 5" key="1">
    <citation type="submission" date="2020-03" db="EMBL/GenBank/DDBJ databases">
        <title>Genomic Encyclopedia of Type Strains, Phase IV (KMG-IV): sequencing the most valuable type-strain genomes for metagenomic binning, comparative biology and taxonomic classification.</title>
        <authorList>
            <person name="Goeker M."/>
        </authorList>
    </citation>
    <scope>NUCLEOTIDE SEQUENCE [LARGE SCALE GENOMIC DNA]</scope>
    <source>
        <strain evidence="4 5">DSM 27651</strain>
    </source>
</reference>
<dbReference type="InterPro" id="IPR010982">
    <property type="entry name" value="Lambda_DNA-bd_dom_sf"/>
</dbReference>
<dbReference type="PANTHER" id="PTHR34475">
    <property type="match status" value="1"/>
</dbReference>
<organism evidence="4 5">
    <name type="scientific">Sphingomonas jejuensis</name>
    <dbReference type="NCBI Taxonomy" id="904715"/>
    <lineage>
        <taxon>Bacteria</taxon>
        <taxon>Pseudomonadati</taxon>
        <taxon>Pseudomonadota</taxon>
        <taxon>Alphaproteobacteria</taxon>
        <taxon>Sphingomonadales</taxon>
        <taxon>Sphingomonadaceae</taxon>
        <taxon>Sphingomonas</taxon>
    </lineage>
</organism>
<dbReference type="Gene3D" id="1.10.260.40">
    <property type="entry name" value="lambda repressor-like DNA-binding domains"/>
    <property type="match status" value="1"/>
</dbReference>
<evidence type="ECO:0000259" key="3">
    <source>
        <dbReference type="Pfam" id="PF13464"/>
    </source>
</evidence>
<keyword evidence="2" id="KW-0472">Membrane</keyword>
<dbReference type="Proteomes" id="UP000734218">
    <property type="component" value="Unassembled WGS sequence"/>
</dbReference>
<feature type="region of interest" description="Disordered" evidence="1">
    <location>
        <begin position="146"/>
        <end position="172"/>
    </location>
</feature>
<dbReference type="InterPro" id="IPR050400">
    <property type="entry name" value="Bact_Cytoskel_RodZ"/>
</dbReference>
<keyword evidence="2" id="KW-1133">Transmembrane helix</keyword>
<sequence length="263" mass="27070">MSDELNAVDAGGGATAGERLRQGRLAAGLELSDVATRTRIPLRHLEALESDDYGALPSPTYSTGFAKAYARAVGVDEVAIAADVRRAISLGGRERHEYVAFEPADPARTPPRLLAWTAAIIAVLLLVGYGVWRNLSLPTDAPPAAEVAAADPAADVAPAPAPAPQPQPPAGGQVVLTANDSVWLRVSDAAGGRLFERELSAGERYEVPADANGPRILTGRPQALTVTVGGREVAPLGPADRTVSNLPIDAASLTARATAAPGS</sequence>
<dbReference type="Pfam" id="PF13413">
    <property type="entry name" value="HTH_25"/>
    <property type="match status" value="1"/>
</dbReference>
<feature type="transmembrane region" description="Helical" evidence="2">
    <location>
        <begin position="113"/>
        <end position="132"/>
    </location>
</feature>
<feature type="compositionally biased region" description="Low complexity" evidence="1">
    <location>
        <begin position="146"/>
        <end position="158"/>
    </location>
</feature>
<dbReference type="PANTHER" id="PTHR34475:SF1">
    <property type="entry name" value="CYTOSKELETON PROTEIN RODZ"/>
    <property type="match status" value="1"/>
</dbReference>
<accession>A0ABX0XQW6</accession>
<dbReference type="EMBL" id="JAATJE010000002">
    <property type="protein sequence ID" value="NJC35169.1"/>
    <property type="molecule type" value="Genomic_DNA"/>
</dbReference>
<dbReference type="RefSeq" id="WP_167955843.1">
    <property type="nucleotide sequence ID" value="NZ_JAATJE010000002.1"/>
</dbReference>
<dbReference type="InterPro" id="IPR025194">
    <property type="entry name" value="RodZ-like_C"/>
</dbReference>
<keyword evidence="2" id="KW-0812">Transmembrane</keyword>
<proteinExistence type="predicted"/>
<evidence type="ECO:0000256" key="1">
    <source>
        <dbReference type="SAM" id="MobiDB-lite"/>
    </source>
</evidence>
<dbReference type="Pfam" id="PF13464">
    <property type="entry name" value="RodZ_C"/>
    <property type="match status" value="1"/>
</dbReference>
<gene>
    <name evidence="4" type="ORF">GGR88_002683</name>
</gene>
<protein>
    <submittedName>
        <fullName evidence="4">Cytoskeletal protein RodZ</fullName>
    </submittedName>
</protein>
<feature type="compositionally biased region" description="Pro residues" evidence="1">
    <location>
        <begin position="159"/>
        <end position="169"/>
    </location>
</feature>
<name>A0ABX0XQW6_9SPHN</name>
<keyword evidence="5" id="KW-1185">Reference proteome</keyword>
<dbReference type="InterPro" id="IPR001387">
    <property type="entry name" value="Cro/C1-type_HTH"/>
</dbReference>
<comment type="caution">
    <text evidence="4">The sequence shown here is derived from an EMBL/GenBank/DDBJ whole genome shotgun (WGS) entry which is preliminary data.</text>
</comment>
<evidence type="ECO:0000313" key="4">
    <source>
        <dbReference type="EMBL" id="NJC35169.1"/>
    </source>
</evidence>
<evidence type="ECO:0000256" key="2">
    <source>
        <dbReference type="SAM" id="Phobius"/>
    </source>
</evidence>
<evidence type="ECO:0000313" key="5">
    <source>
        <dbReference type="Proteomes" id="UP000734218"/>
    </source>
</evidence>